<gene>
    <name evidence="1" type="ORF">GCM10022399_12800</name>
</gene>
<keyword evidence="2" id="KW-1185">Reference proteome</keyword>
<reference evidence="2" key="1">
    <citation type="journal article" date="2019" name="Int. J. Syst. Evol. Microbiol.">
        <title>The Global Catalogue of Microorganisms (GCM) 10K type strain sequencing project: providing services to taxonomists for standard genome sequencing and annotation.</title>
        <authorList>
            <consortium name="The Broad Institute Genomics Platform"/>
            <consortium name="The Broad Institute Genome Sequencing Center for Infectious Disease"/>
            <person name="Wu L."/>
            <person name="Ma J."/>
        </authorList>
    </citation>
    <scope>NUCLEOTIDE SEQUENCE [LARGE SCALE GENOMIC DNA]</scope>
    <source>
        <strain evidence="2">JCM 17125</strain>
    </source>
</reference>
<dbReference type="Proteomes" id="UP001501468">
    <property type="component" value="Unassembled WGS sequence"/>
</dbReference>
<evidence type="ECO:0000313" key="1">
    <source>
        <dbReference type="EMBL" id="GAA3697875.1"/>
    </source>
</evidence>
<comment type="caution">
    <text evidence="1">The sequence shown here is derived from an EMBL/GenBank/DDBJ whole genome shotgun (WGS) entry which is preliminary data.</text>
</comment>
<evidence type="ECO:0000313" key="2">
    <source>
        <dbReference type="Proteomes" id="UP001501468"/>
    </source>
</evidence>
<name>A0ABP7CX94_9MICO</name>
<proteinExistence type="predicted"/>
<accession>A0ABP7CX94</accession>
<dbReference type="EMBL" id="BAABDC010000002">
    <property type="protein sequence ID" value="GAA3697875.1"/>
    <property type="molecule type" value="Genomic_DNA"/>
</dbReference>
<sequence>MKARNRPSMDSCSFIAPTLLGSLRDDGIQRRSLRARVPPRDHGSDPAGGLHIGVRNCLCGPRPGPRIGALVGVIHD</sequence>
<organism evidence="1 2">
    <name type="scientific">Terrabacter ginsenosidimutans</name>
    <dbReference type="NCBI Taxonomy" id="490575"/>
    <lineage>
        <taxon>Bacteria</taxon>
        <taxon>Bacillati</taxon>
        <taxon>Actinomycetota</taxon>
        <taxon>Actinomycetes</taxon>
        <taxon>Micrococcales</taxon>
        <taxon>Intrasporangiaceae</taxon>
        <taxon>Terrabacter</taxon>
    </lineage>
</organism>
<protein>
    <submittedName>
        <fullName evidence="1">Uncharacterized protein</fullName>
    </submittedName>
</protein>